<evidence type="ECO:0000313" key="1">
    <source>
        <dbReference type="EMBL" id="RZQ51818.1"/>
    </source>
</evidence>
<reference evidence="1 2" key="1">
    <citation type="submission" date="2018-01" db="EMBL/GenBank/DDBJ databases">
        <title>Co-occurrence of chitin degradation, pigmentation and bioactivity in marine Pseudoalteromonas.</title>
        <authorList>
            <person name="Paulsen S."/>
            <person name="Gram L."/>
            <person name="Machado H."/>
        </authorList>
    </citation>
    <scope>NUCLEOTIDE SEQUENCE [LARGE SCALE GENOMIC DNA]</scope>
    <source>
        <strain evidence="1 2">S3898</strain>
    </source>
</reference>
<evidence type="ECO:0000313" key="2">
    <source>
        <dbReference type="Proteomes" id="UP000291338"/>
    </source>
</evidence>
<name>A0A4V2EJC0_9GAMM</name>
<sequence>MYKVVFIAAILFVIAAVVLNNNFEQFEHNNAVFVYDASHVDTTKAKQVHDFLINQQVYDGRTGDVLLLTKTKTGVWVIKFPVYQGGEVPKQVLEQVQALALNIKQGVLNNEPVEIHITNSGYQSVQFFKV</sequence>
<dbReference type="EMBL" id="PPSX01000078">
    <property type="protein sequence ID" value="RZQ51818.1"/>
    <property type="molecule type" value="Genomic_DNA"/>
</dbReference>
<gene>
    <name evidence="1" type="ORF">C1E23_17695</name>
</gene>
<organism evidence="1 2">
    <name type="scientific">Pseudoalteromonas phenolica</name>
    <dbReference type="NCBI Taxonomy" id="161398"/>
    <lineage>
        <taxon>Bacteria</taxon>
        <taxon>Pseudomonadati</taxon>
        <taxon>Pseudomonadota</taxon>
        <taxon>Gammaproteobacteria</taxon>
        <taxon>Alteromonadales</taxon>
        <taxon>Pseudoalteromonadaceae</taxon>
        <taxon>Pseudoalteromonas</taxon>
    </lineage>
</organism>
<protein>
    <submittedName>
        <fullName evidence="1">Uncharacterized protein</fullName>
    </submittedName>
</protein>
<dbReference type="AlphaFoldDB" id="A0A4V2EJC0"/>
<comment type="caution">
    <text evidence="1">The sequence shown here is derived from an EMBL/GenBank/DDBJ whole genome shotgun (WGS) entry which is preliminary data.</text>
</comment>
<dbReference type="RefSeq" id="WP_130256827.1">
    <property type="nucleotide sequence ID" value="NZ_PPSX01000078.1"/>
</dbReference>
<accession>A0A4V2EJC0</accession>
<dbReference type="Proteomes" id="UP000291338">
    <property type="component" value="Unassembled WGS sequence"/>
</dbReference>
<proteinExistence type="predicted"/>